<dbReference type="Gene3D" id="3.20.20.110">
    <property type="entry name" value="Ribulose bisphosphate carboxylase, large subunit, C-terminal domain"/>
    <property type="match status" value="1"/>
</dbReference>
<dbReference type="SUPFAM" id="SSF51649">
    <property type="entry name" value="RuBisCo, C-terminal domain"/>
    <property type="match status" value="1"/>
</dbReference>
<protein>
    <submittedName>
        <fullName evidence="2">Ribulose 1,5-bisphosphate carboxylase</fullName>
    </submittedName>
</protein>
<dbReference type="Proteomes" id="UP000264753">
    <property type="component" value="Unassembled WGS sequence"/>
</dbReference>
<dbReference type="InterPro" id="IPR033966">
    <property type="entry name" value="RuBisCO"/>
</dbReference>
<comment type="caution">
    <text evidence="2">The sequence shown here is derived from an EMBL/GenBank/DDBJ whole genome shotgun (WGS) entry which is preliminary data.</text>
</comment>
<dbReference type="EMBL" id="DOOG01000120">
    <property type="protein sequence ID" value="HBU99101.1"/>
    <property type="molecule type" value="Genomic_DNA"/>
</dbReference>
<proteinExistence type="predicted"/>
<accession>A0A358HVD6</accession>
<organism evidence="2 3">
    <name type="scientific">Thalassospira lucentensis</name>
    <dbReference type="NCBI Taxonomy" id="168935"/>
    <lineage>
        <taxon>Bacteria</taxon>
        <taxon>Pseudomonadati</taxon>
        <taxon>Pseudomonadota</taxon>
        <taxon>Alphaproteobacteria</taxon>
        <taxon>Rhodospirillales</taxon>
        <taxon>Thalassospiraceae</taxon>
        <taxon>Thalassospira</taxon>
    </lineage>
</organism>
<dbReference type="GO" id="GO:0016984">
    <property type="term" value="F:ribulose-bisphosphate carboxylase activity"/>
    <property type="evidence" value="ECO:0007669"/>
    <property type="project" value="InterPro"/>
</dbReference>
<sequence>MVSMNWTGLSALQTLRGSTDLVLHGHRNGFGALSRHPLIGMAFPAYQTLYRLTGMDHMHVHGMGGKFCDEDSEVQASAQICAEPLASGNGDEDHVLPVFSSGQWAGTIPATFDAVGSADFMFLAGGGILAHPSGPSAGIKSLRQAWDACEAGVSLEKHATGHSELAEALTFYGARG</sequence>
<dbReference type="InterPro" id="IPR000685">
    <property type="entry name" value="RuBisCO_lsu_C"/>
</dbReference>
<feature type="non-terminal residue" evidence="2">
    <location>
        <position position="1"/>
    </location>
</feature>
<dbReference type="Pfam" id="PF00016">
    <property type="entry name" value="RuBisCO_large"/>
    <property type="match status" value="1"/>
</dbReference>
<dbReference type="GO" id="GO:0000287">
    <property type="term" value="F:magnesium ion binding"/>
    <property type="evidence" value="ECO:0007669"/>
    <property type="project" value="InterPro"/>
</dbReference>
<dbReference type="InterPro" id="IPR036376">
    <property type="entry name" value="RuBisCO_lsu_C_sf"/>
</dbReference>
<dbReference type="PANTHER" id="PTHR42704:SF17">
    <property type="entry name" value="RIBULOSE BISPHOSPHATE CARBOXYLASE LARGE CHAIN"/>
    <property type="match status" value="1"/>
</dbReference>
<feature type="domain" description="Ribulose bisphosphate carboxylase large subunit C-terminal" evidence="1">
    <location>
        <begin position="1"/>
        <end position="172"/>
    </location>
</feature>
<evidence type="ECO:0000313" key="3">
    <source>
        <dbReference type="Proteomes" id="UP000264753"/>
    </source>
</evidence>
<dbReference type="AlphaFoldDB" id="A0A358HVD6"/>
<reference evidence="2 3" key="1">
    <citation type="journal article" date="2018" name="Nat. Biotechnol.">
        <title>A standardized bacterial taxonomy based on genome phylogeny substantially revises the tree of life.</title>
        <authorList>
            <person name="Parks D.H."/>
            <person name="Chuvochina M."/>
            <person name="Waite D.W."/>
            <person name="Rinke C."/>
            <person name="Skarshewski A."/>
            <person name="Chaumeil P.A."/>
            <person name="Hugenholtz P."/>
        </authorList>
    </citation>
    <scope>NUCLEOTIDE SEQUENCE [LARGE SCALE GENOMIC DNA]</scope>
    <source>
        <strain evidence="2">UBA8707</strain>
    </source>
</reference>
<gene>
    <name evidence="2" type="ORF">DEF21_14530</name>
</gene>
<dbReference type="RefSeq" id="WP_276653831.1">
    <property type="nucleotide sequence ID" value="NZ_DOOG01000120.1"/>
</dbReference>
<evidence type="ECO:0000259" key="1">
    <source>
        <dbReference type="Pfam" id="PF00016"/>
    </source>
</evidence>
<dbReference type="PANTHER" id="PTHR42704">
    <property type="entry name" value="RIBULOSE BISPHOSPHATE CARBOXYLASE"/>
    <property type="match status" value="1"/>
</dbReference>
<name>A0A358HVD6_9PROT</name>
<evidence type="ECO:0000313" key="2">
    <source>
        <dbReference type="EMBL" id="HBU99101.1"/>
    </source>
</evidence>